<dbReference type="InterPro" id="IPR012947">
    <property type="entry name" value="tRNA_SAD"/>
</dbReference>
<proteinExistence type="predicted"/>
<keyword evidence="7" id="KW-1185">Reference proteome</keyword>
<dbReference type="InterPro" id="IPR018164">
    <property type="entry name" value="Ala-tRNA-synth_IIc_N"/>
</dbReference>
<reference evidence="6 7" key="1">
    <citation type="submission" date="2013-08" db="EMBL/GenBank/DDBJ databases">
        <title>Genome of Pontibacillus chungwhensis.</title>
        <authorList>
            <person name="Wang Q."/>
            <person name="Wang G."/>
        </authorList>
    </citation>
    <scope>NUCLEOTIDE SEQUENCE [LARGE SCALE GENOMIC DNA]</scope>
    <source>
        <strain evidence="6 7">BH030062</strain>
    </source>
</reference>
<dbReference type="SMART" id="SM00863">
    <property type="entry name" value="tRNA_SAD"/>
    <property type="match status" value="1"/>
</dbReference>
<dbReference type="GO" id="GO:0006419">
    <property type="term" value="P:alanyl-tRNA aminoacylation"/>
    <property type="evidence" value="ECO:0007669"/>
    <property type="project" value="InterPro"/>
</dbReference>
<dbReference type="Gene3D" id="3.30.980.10">
    <property type="entry name" value="Threonyl-trna Synthetase, Chain A, domain 2"/>
    <property type="match status" value="1"/>
</dbReference>
<evidence type="ECO:0000256" key="3">
    <source>
        <dbReference type="ARBA" id="ARBA00022723"/>
    </source>
</evidence>
<dbReference type="GO" id="GO:0005737">
    <property type="term" value="C:cytoplasm"/>
    <property type="evidence" value="ECO:0007669"/>
    <property type="project" value="UniProtKB-SubCell"/>
</dbReference>
<keyword evidence="4" id="KW-0862">Zinc</keyword>
<dbReference type="PROSITE" id="PS50860">
    <property type="entry name" value="AA_TRNA_LIGASE_II_ALA"/>
    <property type="match status" value="1"/>
</dbReference>
<keyword evidence="6" id="KW-0436">Ligase</keyword>
<dbReference type="SUPFAM" id="SSF50447">
    <property type="entry name" value="Translation proteins"/>
    <property type="match status" value="1"/>
</dbReference>
<accession>A0A0A2UY64</accession>
<evidence type="ECO:0000256" key="2">
    <source>
        <dbReference type="ARBA" id="ARBA00004496"/>
    </source>
</evidence>
<dbReference type="PANTHER" id="PTHR43462">
    <property type="entry name" value="ALANYL-TRNA EDITING PROTEIN"/>
    <property type="match status" value="1"/>
</dbReference>
<evidence type="ECO:0000259" key="5">
    <source>
        <dbReference type="PROSITE" id="PS50860"/>
    </source>
</evidence>
<name>A0A0A2UY64_9BACI</name>
<dbReference type="GO" id="GO:0005524">
    <property type="term" value="F:ATP binding"/>
    <property type="evidence" value="ECO:0007669"/>
    <property type="project" value="InterPro"/>
</dbReference>
<dbReference type="Gene3D" id="3.10.310.40">
    <property type="match status" value="1"/>
</dbReference>
<evidence type="ECO:0000313" key="6">
    <source>
        <dbReference type="EMBL" id="KGP91461.1"/>
    </source>
</evidence>
<dbReference type="RefSeq" id="WP_232299516.1">
    <property type="nucleotide sequence ID" value="NZ_AVBG01000006.1"/>
</dbReference>
<dbReference type="Gene3D" id="2.40.30.130">
    <property type="match status" value="1"/>
</dbReference>
<dbReference type="eggNOG" id="COG0013">
    <property type="taxonomic scope" value="Bacteria"/>
</dbReference>
<dbReference type="STRING" id="1385513.N780_19840"/>
<evidence type="ECO:0000256" key="4">
    <source>
        <dbReference type="ARBA" id="ARBA00022833"/>
    </source>
</evidence>
<gene>
    <name evidence="6" type="ORF">N780_19840</name>
</gene>
<dbReference type="InterPro" id="IPR009000">
    <property type="entry name" value="Transl_B-barrel_sf"/>
</dbReference>
<dbReference type="GO" id="GO:0002161">
    <property type="term" value="F:aminoacyl-tRNA deacylase activity"/>
    <property type="evidence" value="ECO:0007669"/>
    <property type="project" value="UniProtKB-ARBA"/>
</dbReference>
<dbReference type="GO" id="GO:0046872">
    <property type="term" value="F:metal ion binding"/>
    <property type="evidence" value="ECO:0007669"/>
    <property type="project" value="UniProtKB-KW"/>
</dbReference>
<dbReference type="PANTHER" id="PTHR43462:SF1">
    <property type="entry name" value="ALANYL-TRNA EDITING PROTEIN AARSD1"/>
    <property type="match status" value="1"/>
</dbReference>
<dbReference type="InterPro" id="IPR018165">
    <property type="entry name" value="Ala-tRNA-synth_IIc_core"/>
</dbReference>
<dbReference type="GO" id="GO:0004813">
    <property type="term" value="F:alanine-tRNA ligase activity"/>
    <property type="evidence" value="ECO:0007669"/>
    <property type="project" value="InterPro"/>
</dbReference>
<sequence length="402" mass="44983">MTEKLFYRDAYQTEFTTKLVKADQDEGGRPYVVLEETAFYPTGGGQPHDTGSLNNVRVIDVEEVDGEVRHYVTLPIEEASTVNGVVDWSRRFDHMQQHTGQHILSAILQDEFDLATLSFHLGKDTVSIDLDGESLSEETLHKVEQRVNEVIGENRSIETKWMTVDEANHYPLRKSLSVDEAVRLVIIPDIDYNGCGGTHPRSTGEVQMMKLLGWTRQKRNVRLEFVCGNRVLEQLEKKHSVLTGIKTLMKRPEEELEQEVSSLLKESKAKDKQLAERTAQLLEFEARDLAAAPQENGKVSIVQQFFENRTIKTLQDLGKKIVEQAPNGIVILVSEQKDQLQFVLAQGSDVSGNMKEAAQHVMPLIEAKGGGKPGFVQGGGTKALAAEEFADRLKKAALETMK</sequence>
<comment type="caution">
    <text evidence="6">The sequence shown here is derived from an EMBL/GenBank/DDBJ whole genome shotgun (WGS) entry which is preliminary data.</text>
</comment>
<keyword evidence="6" id="KW-0030">Aminoacyl-tRNA synthetase</keyword>
<evidence type="ECO:0000313" key="7">
    <source>
        <dbReference type="Proteomes" id="UP000030153"/>
    </source>
</evidence>
<dbReference type="Pfam" id="PF07973">
    <property type="entry name" value="tRNA_SAD"/>
    <property type="match status" value="1"/>
</dbReference>
<dbReference type="GO" id="GO:0003676">
    <property type="term" value="F:nucleic acid binding"/>
    <property type="evidence" value="ECO:0007669"/>
    <property type="project" value="InterPro"/>
</dbReference>
<dbReference type="AlphaFoldDB" id="A0A0A2UY64"/>
<dbReference type="EMBL" id="AVBG01000006">
    <property type="protein sequence ID" value="KGP91461.1"/>
    <property type="molecule type" value="Genomic_DNA"/>
</dbReference>
<dbReference type="Proteomes" id="UP000030153">
    <property type="component" value="Unassembled WGS sequence"/>
</dbReference>
<dbReference type="InterPro" id="IPR051335">
    <property type="entry name" value="Alanyl-tRNA_Editing_Enzymes"/>
</dbReference>
<dbReference type="InterPro" id="IPR018163">
    <property type="entry name" value="Thr/Ala-tRNA-synth_IIc_edit"/>
</dbReference>
<protein>
    <submittedName>
        <fullName evidence="6">Alanyl-tRNA synthetase</fullName>
    </submittedName>
</protein>
<evidence type="ECO:0000256" key="1">
    <source>
        <dbReference type="ARBA" id="ARBA00001947"/>
    </source>
</evidence>
<keyword evidence="3" id="KW-0479">Metal-binding</keyword>
<feature type="domain" description="Alanyl-transfer RNA synthetases family profile" evidence="5">
    <location>
        <begin position="1"/>
        <end position="237"/>
    </location>
</feature>
<organism evidence="6 7">
    <name type="scientific">Pontibacillus chungwhensis BH030062</name>
    <dbReference type="NCBI Taxonomy" id="1385513"/>
    <lineage>
        <taxon>Bacteria</taxon>
        <taxon>Bacillati</taxon>
        <taxon>Bacillota</taxon>
        <taxon>Bacilli</taxon>
        <taxon>Bacillales</taxon>
        <taxon>Bacillaceae</taxon>
        <taxon>Pontibacillus</taxon>
    </lineage>
</organism>
<comment type="cofactor">
    <cofactor evidence="1">
        <name>Zn(2+)</name>
        <dbReference type="ChEBI" id="CHEBI:29105"/>
    </cofactor>
</comment>
<dbReference type="SUPFAM" id="SSF55186">
    <property type="entry name" value="ThrRS/AlaRS common domain"/>
    <property type="match status" value="1"/>
</dbReference>
<comment type="subcellular location">
    <subcellularLocation>
        <location evidence="2">Cytoplasm</location>
    </subcellularLocation>
</comment>
<dbReference type="Pfam" id="PF01411">
    <property type="entry name" value="tRNA-synt_2c"/>
    <property type="match status" value="1"/>
</dbReference>